<dbReference type="Gene3D" id="2.40.50.40">
    <property type="match status" value="1"/>
</dbReference>
<dbReference type="AlphaFoldDB" id="A0A0B2WUQ0"/>
<dbReference type="GeneID" id="63737074"/>
<dbReference type="OrthoDB" id="5419928at2759"/>
<keyword evidence="4" id="KW-1185">Reference proteome</keyword>
<feature type="compositionally biased region" description="Low complexity" evidence="2">
    <location>
        <begin position="598"/>
        <end position="609"/>
    </location>
</feature>
<evidence type="ECO:0000313" key="3">
    <source>
        <dbReference type="EMBL" id="KHN99766.1"/>
    </source>
</evidence>
<feature type="region of interest" description="Disordered" evidence="2">
    <location>
        <begin position="466"/>
        <end position="642"/>
    </location>
</feature>
<sequence>MSSPRPMAIDDLVALSDAQLGEFMEKHRHHDGSIQLPVDGWDRLSKEERERLAERLQSIQRASINHATAGSHQLDLDKLDALLRNTSPRRDSFSQDRLPRSERQTESPEETLLEVYQRRETKAYNDLIRDGGRALYPIDLLESVSQDPHAYRDMLRPFWRGFRHWKISENDELDEEQVFQRQRLRWQNFRMWQVVNRRIEDDKDEKDFLEFAERVKRNYRKVGWDKYADELEANPTQLKEPGGLWYFTQRHRDWQRQHQRERGCEGILDYEKAMKARLARHGFKRTFHLAEDPKQQDQLTTWIEYLGFEYWWLDRHTATFERLKPIHDEAWEKLKREGMVQDDETPEFVRTEESALGCQRDIDDAREALQDAESKAKRVYQKTQLDPSRLSIPAQQRAEMLVKARENLQASQKELDFLIQRSNQICHFVESTELYVDATEDVAYLTNILEWALAELDAIDAEVTGATSDCNSRKRRQAPTEDVGLVQSNSKRQRLNGRKHGPHLSNEAVVEAHGRVLRSRSRPSTDINRQSRRSHSHDTNDTYPGQNGLIQRAAEQVPEPEPEPVTPKGTSRKRKRVTFKDDPLVQSGPTRLKPSSRGQGAAGTTGMTQRLDQHQKERDTGSSGRVPVRNVPSQQITQGLRRSSRLWALRPERGISLAGGGSRFPSDLGSRYLPVDKLLEKRVRRRGRGRITEYLVKFSGSGSSPNLWTSACELPHWAIKEFEQLCGG</sequence>
<feature type="compositionally biased region" description="Basic and acidic residues" evidence="2">
    <location>
        <begin position="611"/>
        <end position="620"/>
    </location>
</feature>
<accession>A0A0B2WUQ0</accession>
<name>A0A0B2WUQ0_METAS</name>
<feature type="compositionally biased region" description="Polar residues" evidence="2">
    <location>
        <begin position="631"/>
        <end position="641"/>
    </location>
</feature>
<dbReference type="HOGENOM" id="CLU_022835_0_0_1"/>
<gene>
    <name evidence="3" type="ORF">MAM_02619</name>
</gene>
<feature type="compositionally biased region" description="Basic and acidic residues" evidence="2">
    <location>
        <begin position="88"/>
        <end position="106"/>
    </location>
</feature>
<evidence type="ECO:0000256" key="2">
    <source>
        <dbReference type="SAM" id="MobiDB-lite"/>
    </source>
</evidence>
<comment type="caution">
    <text evidence="3">The sequence shown here is derived from an EMBL/GenBank/DDBJ whole genome shotgun (WGS) entry which is preliminary data.</text>
</comment>
<keyword evidence="1" id="KW-0175">Coiled coil</keyword>
<protein>
    <submittedName>
        <fullName evidence="3">Chromo domain-like protein</fullName>
    </submittedName>
</protein>
<evidence type="ECO:0000313" key="4">
    <source>
        <dbReference type="Proteomes" id="UP000030816"/>
    </source>
</evidence>
<feature type="coiled-coil region" evidence="1">
    <location>
        <begin position="355"/>
        <end position="421"/>
    </location>
</feature>
<proteinExistence type="predicted"/>
<dbReference type="EMBL" id="AZHE01000004">
    <property type="protein sequence ID" value="KHN99766.1"/>
    <property type="molecule type" value="Genomic_DNA"/>
</dbReference>
<feature type="compositionally biased region" description="Basic residues" evidence="2">
    <location>
        <begin position="491"/>
        <end position="502"/>
    </location>
</feature>
<dbReference type="Proteomes" id="UP000030816">
    <property type="component" value="Unassembled WGS sequence"/>
</dbReference>
<organism evidence="3 4">
    <name type="scientific">Metarhizium album (strain ARSEF 1941)</name>
    <dbReference type="NCBI Taxonomy" id="1081103"/>
    <lineage>
        <taxon>Eukaryota</taxon>
        <taxon>Fungi</taxon>
        <taxon>Dikarya</taxon>
        <taxon>Ascomycota</taxon>
        <taxon>Pezizomycotina</taxon>
        <taxon>Sordariomycetes</taxon>
        <taxon>Hypocreomycetidae</taxon>
        <taxon>Hypocreales</taxon>
        <taxon>Clavicipitaceae</taxon>
        <taxon>Metarhizium</taxon>
    </lineage>
</organism>
<reference evidence="3 4" key="1">
    <citation type="journal article" date="2014" name="Proc. Natl. Acad. Sci. U.S.A.">
        <title>Trajectory and genomic determinants of fungal-pathogen speciation and host adaptation.</title>
        <authorList>
            <person name="Hu X."/>
            <person name="Xiao G."/>
            <person name="Zheng P."/>
            <person name="Shang Y."/>
            <person name="Su Y."/>
            <person name="Zhang X."/>
            <person name="Liu X."/>
            <person name="Zhan S."/>
            <person name="St Leger R.J."/>
            <person name="Wang C."/>
        </authorList>
    </citation>
    <scope>NUCLEOTIDE SEQUENCE [LARGE SCALE GENOMIC DNA]</scope>
    <source>
        <strain evidence="3 4">ARSEF 1941</strain>
    </source>
</reference>
<dbReference type="RefSeq" id="XP_040680832.1">
    <property type="nucleotide sequence ID" value="XM_040821418.1"/>
</dbReference>
<evidence type="ECO:0000256" key="1">
    <source>
        <dbReference type="SAM" id="Coils"/>
    </source>
</evidence>
<feature type="region of interest" description="Disordered" evidence="2">
    <location>
        <begin position="88"/>
        <end position="110"/>
    </location>
</feature>
<dbReference type="STRING" id="1081103.A0A0B2WUQ0"/>